<gene>
    <name evidence="1" type="ORF">AUK04_00350</name>
</gene>
<accession>A0A1J5HMV1</accession>
<proteinExistence type="predicted"/>
<dbReference type="AlphaFoldDB" id="A0A1J5HMV1"/>
<dbReference type="EMBL" id="MNZM01000006">
    <property type="protein sequence ID" value="OIP86645.1"/>
    <property type="molecule type" value="Genomic_DNA"/>
</dbReference>
<protein>
    <submittedName>
        <fullName evidence="1">Uncharacterized protein</fullName>
    </submittedName>
</protein>
<evidence type="ECO:0000313" key="2">
    <source>
        <dbReference type="Proteomes" id="UP000183758"/>
    </source>
</evidence>
<dbReference type="SUPFAM" id="SSF101386">
    <property type="entry name" value="all-alpha NTP pyrophosphatases"/>
    <property type="match status" value="1"/>
</dbReference>
<name>A0A1J5HMV1_9BACT</name>
<sequence>MKKFFKQYQKEVAELVKKFNFNWSVYVQYIHLVEEVGELGETLTVLCKAIDKLEAVKKL</sequence>
<evidence type="ECO:0000313" key="1">
    <source>
        <dbReference type="EMBL" id="OIP86645.1"/>
    </source>
</evidence>
<comment type="caution">
    <text evidence="1">The sequence shown here is derived from an EMBL/GenBank/DDBJ whole genome shotgun (WGS) entry which is preliminary data.</text>
</comment>
<dbReference type="Gene3D" id="1.10.287.1080">
    <property type="entry name" value="MazG-like"/>
    <property type="match status" value="1"/>
</dbReference>
<reference evidence="1 2" key="1">
    <citation type="journal article" date="2016" name="Environ. Microbiol.">
        <title>Genomic resolution of a cold subsurface aquifer community provides metabolic insights for novel microbes adapted to high CO concentrations.</title>
        <authorList>
            <person name="Probst A.J."/>
            <person name="Castelle C.J."/>
            <person name="Singh A."/>
            <person name="Brown C.T."/>
            <person name="Anantharaman K."/>
            <person name="Sharon I."/>
            <person name="Hug L.A."/>
            <person name="Burstein D."/>
            <person name="Emerson J.B."/>
            <person name="Thomas B.C."/>
            <person name="Banfield J.F."/>
        </authorList>
    </citation>
    <scope>NUCLEOTIDE SEQUENCE [LARGE SCALE GENOMIC DNA]</scope>
    <source>
        <strain evidence="1">CG2_30_33_16</strain>
    </source>
</reference>
<dbReference type="Proteomes" id="UP000183758">
    <property type="component" value="Unassembled WGS sequence"/>
</dbReference>
<organism evidence="1 2">
    <name type="scientific">Candidatus Roizmanbacteria bacterium CG2_30_33_16</name>
    <dbReference type="NCBI Taxonomy" id="1805340"/>
    <lineage>
        <taxon>Bacteria</taxon>
        <taxon>Candidatus Roizmaniibacteriota</taxon>
    </lineage>
</organism>